<name>F2UXM1_ACTVI</name>
<dbReference type="AlphaFoldDB" id="F2UXM1"/>
<sequence length="117" mass="13266">MLLTPPEQTETAPPLGDEDSLGPDPDHPFVPPALYLPATGVPNAQGTEIELRRLRDGRMALLAYTAVDRLVKCMGPHQPWALFLTENLNDLAEKQPFDVIMLDQRIPQELWRQKDRR</sequence>
<feature type="region of interest" description="Disordered" evidence="1">
    <location>
        <begin position="1"/>
        <end position="41"/>
    </location>
</feature>
<organism evidence="2 3">
    <name type="scientific">Actinomyces viscosus C505</name>
    <dbReference type="NCBI Taxonomy" id="562973"/>
    <lineage>
        <taxon>Bacteria</taxon>
        <taxon>Bacillati</taxon>
        <taxon>Actinomycetota</taxon>
        <taxon>Actinomycetes</taxon>
        <taxon>Actinomycetales</taxon>
        <taxon>Actinomycetaceae</taxon>
        <taxon>Actinomyces</taxon>
    </lineage>
</organism>
<reference evidence="2 3" key="2">
    <citation type="submission" date="2011-10" db="EMBL/GenBank/DDBJ databases">
        <title>The Genome Sequence of Actinomyces viscosus C505.</title>
        <authorList>
            <consortium name="The Broad Institute Genome Sequencing Platform"/>
            <consortium name="The Broad Institute Genome Sequencing Center for Infectious Disease"/>
            <person name="Earl A."/>
            <person name="Ward D."/>
            <person name="Feldgarden M."/>
            <person name="Gevers D."/>
            <person name="Sibley C.D."/>
            <person name="Field T.R."/>
            <person name="Grinwis M."/>
            <person name="Eshaghurshan C.S."/>
            <person name="Surette M.G."/>
            <person name="Young S.K."/>
            <person name="Zeng Q."/>
            <person name="Gargeya S."/>
            <person name="Fitzgerald M."/>
            <person name="Haas B."/>
            <person name="Abouelleil A."/>
            <person name="Alvarado L."/>
            <person name="Arachchi H.M."/>
            <person name="Berlin A."/>
            <person name="Brown A."/>
            <person name="Chapman S.B."/>
            <person name="Chen Z."/>
            <person name="Dunbar C."/>
            <person name="Freedman E."/>
            <person name="Gearin G."/>
            <person name="Goldberg J."/>
            <person name="Griggs A."/>
            <person name="Gujja S."/>
            <person name="Heiman D."/>
            <person name="Howarth C."/>
            <person name="Larson L."/>
            <person name="Lui A."/>
            <person name="MacDonald P.J.P."/>
            <person name="Montmayeur A."/>
            <person name="Murphy C."/>
            <person name="Neiman D."/>
            <person name="Pearson M."/>
            <person name="Priest M."/>
            <person name="Roberts A."/>
            <person name="Saif S."/>
            <person name="Shea T."/>
            <person name="Shenoy N."/>
            <person name="Sisk P."/>
            <person name="Stolte C."/>
            <person name="Sykes S."/>
            <person name="Wortman J."/>
            <person name="Nusbaum C."/>
            <person name="Birren B."/>
        </authorList>
    </citation>
    <scope>NUCLEOTIDE SEQUENCE [LARGE SCALE GENOMIC DNA]</scope>
    <source>
        <strain evidence="2 3">C505</strain>
    </source>
</reference>
<evidence type="ECO:0000313" key="2">
    <source>
        <dbReference type="EMBL" id="EGE37972.2"/>
    </source>
</evidence>
<dbReference type="NCBIfam" id="NF042914">
    <property type="entry name" value="SAV915_dom"/>
    <property type="match status" value="1"/>
</dbReference>
<evidence type="ECO:0000313" key="3">
    <source>
        <dbReference type="Proteomes" id="UP000004668"/>
    </source>
</evidence>
<feature type="compositionally biased region" description="Polar residues" evidence="1">
    <location>
        <begin position="1"/>
        <end position="11"/>
    </location>
</feature>
<comment type="caution">
    <text evidence="2">The sequence shown here is derived from an EMBL/GenBank/DDBJ whole genome shotgun (WGS) entry which is preliminary data.</text>
</comment>
<evidence type="ECO:0008006" key="4">
    <source>
        <dbReference type="Google" id="ProtNLM"/>
    </source>
</evidence>
<dbReference type="EMBL" id="ACRE02000045">
    <property type="protein sequence ID" value="EGE37972.2"/>
    <property type="molecule type" value="Genomic_DNA"/>
</dbReference>
<dbReference type="Proteomes" id="UP000004668">
    <property type="component" value="Unassembled WGS sequence"/>
</dbReference>
<gene>
    <name evidence="2" type="ORF">HMPREF0059_00823</name>
</gene>
<accession>F2UXM1</accession>
<protein>
    <recommendedName>
        <fullName evidence="4">SseB protein N-terminal domain-containing protein</fullName>
    </recommendedName>
</protein>
<proteinExistence type="predicted"/>
<dbReference type="InterPro" id="IPR049975">
    <property type="entry name" value="SAV_915-like_dom"/>
</dbReference>
<evidence type="ECO:0000256" key="1">
    <source>
        <dbReference type="SAM" id="MobiDB-lite"/>
    </source>
</evidence>
<dbReference type="HOGENOM" id="CLU_168033_0_0_11"/>
<dbReference type="eggNOG" id="ENOG5033YNM">
    <property type="taxonomic scope" value="Bacteria"/>
</dbReference>
<reference evidence="3" key="1">
    <citation type="submission" date="2010-02" db="EMBL/GenBank/DDBJ databases">
        <title>The Genome Sequence of Prevotella oris strain C735.</title>
        <authorList>
            <consortium name="The Broad Institute Genome Sequencing Platform"/>
            <person name="Ward D."/>
            <person name="Feldgarden M."/>
            <person name="Earl A."/>
            <person name="Young S.K."/>
            <person name="Zeng Q."/>
            <person name="Koehrsen M."/>
            <person name="Alvarado L."/>
            <person name="Berlin A."/>
            <person name="Bochicchio J."/>
            <person name="Borenstein D."/>
            <person name="Chapman S.B."/>
            <person name="Chen Z."/>
            <person name="Engels R."/>
            <person name="Freedman E."/>
            <person name="Gellesch M."/>
            <person name="Goldberg J."/>
            <person name="Griggs A."/>
            <person name="Gujja S."/>
            <person name="Heilman E."/>
            <person name="Heiman D."/>
            <person name="Hepburn T."/>
            <person name="Howarth C."/>
            <person name="Jen D."/>
            <person name="Larson L."/>
            <person name="Mehta T."/>
            <person name="Park D."/>
            <person name="Pearson M."/>
            <person name="Roberts A."/>
            <person name="Saif S."/>
            <person name="Shea T."/>
            <person name="Shenoy N."/>
            <person name="Sisk P."/>
            <person name="Stolte C."/>
            <person name="Sykes S."/>
            <person name="Thomson T."/>
            <person name="Walk T."/>
            <person name="White J."/>
            <person name="Yandava C."/>
            <person name="Sibley C.D."/>
            <person name="Field T.R."/>
            <person name="Grinwis M."/>
            <person name="Eshaghurshan C.S."/>
            <person name="Surette M.G."/>
            <person name="Haas B."/>
            <person name="Nusbaum C."/>
            <person name="Birren B."/>
        </authorList>
    </citation>
    <scope>NUCLEOTIDE SEQUENCE [LARGE SCALE GENOMIC DNA]</scope>
    <source>
        <strain evidence="3">C505</strain>
    </source>
</reference>